<dbReference type="KEGG" id="aten:116308354"/>
<sequence>MASTVKGYAQSANVAAASPANGEQKVYIGRRTGAVIKINARKDSHGFERIEDYFPDSESEDENKSLYDAKPVKLKPNQYIGRRTGALIEINARKDSHGFELIEDYFPDSIRESDVSTVSNKGEL</sequence>
<organism evidence="1 2">
    <name type="scientific">Actinia tenebrosa</name>
    <name type="common">Australian red waratah sea anemone</name>
    <dbReference type="NCBI Taxonomy" id="6105"/>
    <lineage>
        <taxon>Eukaryota</taxon>
        <taxon>Metazoa</taxon>
        <taxon>Cnidaria</taxon>
        <taxon>Anthozoa</taxon>
        <taxon>Hexacorallia</taxon>
        <taxon>Actiniaria</taxon>
        <taxon>Actiniidae</taxon>
        <taxon>Actinia</taxon>
    </lineage>
</organism>
<dbReference type="InParanoid" id="A0A6P8JA50"/>
<dbReference type="AlphaFoldDB" id="A0A6P8JA50"/>
<reference evidence="2" key="1">
    <citation type="submission" date="2025-08" db="UniProtKB">
        <authorList>
            <consortium name="RefSeq"/>
        </authorList>
    </citation>
    <scope>IDENTIFICATION</scope>
    <source>
        <tissue evidence="2">Tentacle</tissue>
    </source>
</reference>
<evidence type="ECO:0000313" key="2">
    <source>
        <dbReference type="RefSeq" id="XP_031574618.1"/>
    </source>
</evidence>
<accession>A0A6P8JA50</accession>
<dbReference type="RefSeq" id="XP_031574618.1">
    <property type="nucleotide sequence ID" value="XM_031718758.1"/>
</dbReference>
<proteinExistence type="predicted"/>
<keyword evidence="1" id="KW-1185">Reference proteome</keyword>
<dbReference type="OrthoDB" id="1939643at2759"/>
<protein>
    <submittedName>
        <fullName evidence="2">Uncharacterized protein LOC116308354</fullName>
    </submittedName>
</protein>
<name>A0A6P8JA50_ACTTE</name>
<evidence type="ECO:0000313" key="1">
    <source>
        <dbReference type="Proteomes" id="UP000515163"/>
    </source>
</evidence>
<dbReference type="Proteomes" id="UP000515163">
    <property type="component" value="Unplaced"/>
</dbReference>
<gene>
    <name evidence="2" type="primary">LOC116308354</name>
</gene>
<dbReference type="GeneID" id="116308354"/>